<organism evidence="1 2">
    <name type="scientific">Erythroxylum novogranatense</name>
    <dbReference type="NCBI Taxonomy" id="1862640"/>
    <lineage>
        <taxon>Eukaryota</taxon>
        <taxon>Viridiplantae</taxon>
        <taxon>Streptophyta</taxon>
        <taxon>Embryophyta</taxon>
        <taxon>Tracheophyta</taxon>
        <taxon>Spermatophyta</taxon>
        <taxon>Magnoliopsida</taxon>
        <taxon>eudicotyledons</taxon>
        <taxon>Gunneridae</taxon>
        <taxon>Pentapetalae</taxon>
        <taxon>rosids</taxon>
        <taxon>fabids</taxon>
        <taxon>Malpighiales</taxon>
        <taxon>Erythroxylaceae</taxon>
        <taxon>Erythroxylum</taxon>
    </lineage>
</organism>
<evidence type="ECO:0000313" key="2">
    <source>
        <dbReference type="Proteomes" id="UP001159364"/>
    </source>
</evidence>
<proteinExistence type="predicted"/>
<dbReference type="AlphaFoldDB" id="A0AAV8S5M3"/>
<protein>
    <submittedName>
        <fullName evidence="1">Uncharacterized protein</fullName>
    </submittedName>
</protein>
<dbReference type="Proteomes" id="UP001159364">
    <property type="component" value="Unassembled WGS sequence"/>
</dbReference>
<accession>A0AAV8S5M3</accession>
<keyword evidence="2" id="KW-1185">Reference proteome</keyword>
<sequence>MARGQVWRKNMETLTKTGTPTLTRQPSATKNTCLCSSTNHAGSFGVGFTGALNLQRTKSIDSEVRLDTNSRTDGGVAANVNAVEGH</sequence>
<dbReference type="EMBL" id="JAIWQS010000183">
    <property type="protein sequence ID" value="KAJ8747378.1"/>
    <property type="molecule type" value="Genomic_DNA"/>
</dbReference>
<reference evidence="1 2" key="1">
    <citation type="submission" date="2021-09" db="EMBL/GenBank/DDBJ databases">
        <title>Genomic insights and catalytic innovation underlie evolution of tropane alkaloids biosynthesis.</title>
        <authorList>
            <person name="Wang Y.-J."/>
            <person name="Tian T."/>
            <person name="Huang J.-P."/>
            <person name="Huang S.-X."/>
        </authorList>
    </citation>
    <scope>NUCLEOTIDE SEQUENCE [LARGE SCALE GENOMIC DNA]</scope>
    <source>
        <strain evidence="1">KIB-2018</strain>
        <tissue evidence="1">Leaf</tissue>
    </source>
</reference>
<comment type="caution">
    <text evidence="1">The sequence shown here is derived from an EMBL/GenBank/DDBJ whole genome shotgun (WGS) entry which is preliminary data.</text>
</comment>
<gene>
    <name evidence="1" type="ORF">K2173_011796</name>
</gene>
<evidence type="ECO:0000313" key="1">
    <source>
        <dbReference type="EMBL" id="KAJ8747378.1"/>
    </source>
</evidence>
<name>A0AAV8S5M3_9ROSI</name>